<dbReference type="GO" id="GO:0018845">
    <property type="term" value="F:2-hydroxychromene-2-carboxylate isomerase activity"/>
    <property type="evidence" value="ECO:0007669"/>
    <property type="project" value="UniProtKB-UniRule"/>
</dbReference>
<comment type="similarity">
    <text evidence="1">Belongs to the GST superfamily. NadH family.</text>
</comment>
<dbReference type="CDD" id="cd03022">
    <property type="entry name" value="DsbA_HCCA_Iso"/>
    <property type="match status" value="1"/>
</dbReference>
<proteinExistence type="inferred from homology"/>
<evidence type="ECO:0000256" key="2">
    <source>
        <dbReference type="PIRSR" id="PIRSR006386-1"/>
    </source>
</evidence>
<dbReference type="GO" id="GO:1901170">
    <property type="term" value="P:naphthalene catabolic process"/>
    <property type="evidence" value="ECO:0007669"/>
    <property type="project" value="InterPro"/>
</dbReference>
<dbReference type="PIRSF" id="PIRSF006386">
    <property type="entry name" value="HCCAis_GSTk"/>
    <property type="match status" value="1"/>
</dbReference>
<dbReference type="PANTHER" id="PTHR42943">
    <property type="entry name" value="GLUTATHIONE S-TRANSFERASE KAPPA"/>
    <property type="match status" value="1"/>
</dbReference>
<dbReference type="EMBL" id="LR743510">
    <property type="protein sequence ID" value="CAA2137773.1"/>
    <property type="molecule type" value="Genomic_DNA"/>
</dbReference>
<dbReference type="PANTHER" id="PTHR42943:SF13">
    <property type="entry name" value="GLUTATHIONE S-TRANSFERASE KAPPA-RELATED"/>
    <property type="match status" value="1"/>
</dbReference>
<sequence length="202" mass="23261">MNEDKTIRYYFWTMSDWAYLGHRRLVEMAERHGVTIDYRPIDLPAVYAQTGGMLLNQRSRQRQNYRMAELRRWKARLDDPITIEPRHFPTSYDLSSRILIAAKLSGLPLAEFSFDILRAIWVEERDIGDAATLRDIAARHVSDVDALFAAAGGPKVVAEYARYTREAPDDGVFGSPSYVFNAEPFWGQDRLDFLEEAVAARR</sequence>
<evidence type="ECO:0000256" key="1">
    <source>
        <dbReference type="PIRNR" id="PIRNR006386"/>
    </source>
</evidence>
<dbReference type="GO" id="GO:0004602">
    <property type="term" value="F:glutathione peroxidase activity"/>
    <property type="evidence" value="ECO:0007669"/>
    <property type="project" value="TreeGrafter"/>
</dbReference>
<dbReference type="InterPro" id="IPR051924">
    <property type="entry name" value="GST_Kappa/NadH"/>
</dbReference>
<dbReference type="GO" id="GO:0006749">
    <property type="term" value="P:glutathione metabolic process"/>
    <property type="evidence" value="ECO:0007669"/>
    <property type="project" value="TreeGrafter"/>
</dbReference>
<dbReference type="RefSeq" id="WP_339159450.1">
    <property type="nucleotide sequence ID" value="NZ_LR743510.1"/>
</dbReference>
<dbReference type="InterPro" id="IPR044087">
    <property type="entry name" value="NahD-like"/>
</dbReference>
<dbReference type="AlphaFoldDB" id="A0A679JRS8"/>
<comment type="catalytic activity">
    <reaction evidence="1">
        <text>2-hydroxychromene-2-carboxylate = (3E)-4-(2-hydroxyphenyl)-2-oxobut-3-enoate</text>
        <dbReference type="Rhea" id="RHEA:27401"/>
        <dbReference type="ChEBI" id="CHEBI:59350"/>
        <dbReference type="ChEBI" id="CHEBI:59353"/>
        <dbReference type="EC" id="5.99.1.4"/>
    </reaction>
</comment>
<gene>
    <name evidence="4" type="primary">nsaD_1</name>
    <name evidence="4" type="ORF">MBLL_00820</name>
</gene>
<geneLocation type="plasmid" evidence="4">
    <name>1</name>
</geneLocation>
<keyword evidence="1 4" id="KW-0413">Isomerase</keyword>
<evidence type="ECO:0000259" key="3">
    <source>
        <dbReference type="Pfam" id="PF01323"/>
    </source>
</evidence>
<reference evidence="4" key="1">
    <citation type="submission" date="2019-12" db="EMBL/GenBank/DDBJ databases">
        <authorList>
            <person name="Cremers G."/>
        </authorList>
    </citation>
    <scope>NUCLEOTIDE SEQUENCE</scope>
    <source>
        <strain evidence="4">Mbul2</strain>
        <plasmid evidence="4">1</plasmid>
    </source>
</reference>
<protein>
    <recommendedName>
        <fullName evidence="1">2-hydroxychromene-2-carboxylate isomerase</fullName>
        <ecNumber evidence="1">5.99.1.4</ecNumber>
    </recommendedName>
</protein>
<dbReference type="InterPro" id="IPR014440">
    <property type="entry name" value="HCCAis_GSTk"/>
</dbReference>
<organism evidence="4">
    <name type="scientific">Methylobacterium bullatum</name>
    <dbReference type="NCBI Taxonomy" id="570505"/>
    <lineage>
        <taxon>Bacteria</taxon>
        <taxon>Pseudomonadati</taxon>
        <taxon>Pseudomonadota</taxon>
        <taxon>Alphaproteobacteria</taxon>
        <taxon>Hyphomicrobiales</taxon>
        <taxon>Methylobacteriaceae</taxon>
        <taxon>Methylobacterium</taxon>
    </lineage>
</organism>
<feature type="domain" description="DSBA-like thioredoxin" evidence="3">
    <location>
        <begin position="6"/>
        <end position="198"/>
    </location>
</feature>
<dbReference type="Pfam" id="PF01323">
    <property type="entry name" value="DSBA"/>
    <property type="match status" value="1"/>
</dbReference>
<dbReference type="EC" id="5.99.1.4" evidence="1"/>
<dbReference type="GO" id="GO:0004364">
    <property type="term" value="F:glutathione transferase activity"/>
    <property type="evidence" value="ECO:0007669"/>
    <property type="project" value="TreeGrafter"/>
</dbReference>
<accession>A0A679JRS8</accession>
<feature type="active site" description="Nucleophile" evidence="2">
    <location>
        <position position="15"/>
    </location>
</feature>
<dbReference type="InterPro" id="IPR001853">
    <property type="entry name" value="DSBA-like_thioredoxin_dom"/>
</dbReference>
<keyword evidence="4" id="KW-0614">Plasmid</keyword>
<evidence type="ECO:0000313" key="4">
    <source>
        <dbReference type="EMBL" id="CAA2137773.1"/>
    </source>
</evidence>
<dbReference type="SUPFAM" id="SSF52833">
    <property type="entry name" value="Thioredoxin-like"/>
    <property type="match status" value="1"/>
</dbReference>
<dbReference type="Gene3D" id="3.40.30.10">
    <property type="entry name" value="Glutaredoxin"/>
    <property type="match status" value="1"/>
</dbReference>
<name>A0A679JRS8_9HYPH</name>
<dbReference type="InterPro" id="IPR036249">
    <property type="entry name" value="Thioredoxin-like_sf"/>
</dbReference>